<protein>
    <submittedName>
        <fullName evidence="2">ADYC domain-containing protein</fullName>
    </submittedName>
</protein>
<dbReference type="Proteomes" id="UP001221838">
    <property type="component" value="Unassembled WGS sequence"/>
</dbReference>
<dbReference type="EMBL" id="JAQNDM010000002">
    <property type="protein sequence ID" value="MDC0711428.1"/>
    <property type="molecule type" value="Genomic_DNA"/>
</dbReference>
<sequence length="325" mass="36189">MSRGFCRAVLFTVVLIIGCKPRLQDFPGRSEQKVAPGQPREWLCPDADAARKDHLPQGALFRGECVERIVRVERDMARSGHYVGYTEQDKTIPLKITDTGIRHELKGGRTVNLYTVKTRDGLRDFCPTETYTPTDEETARNCPQGRASCTYFENLKGKAMLIPGYWQNTTWNPSETAFTVSCISGAVAKCIQGGYLPGAFHGEDAGKPLEKLFRACMHAVRADYLKDDRSFTCRDTKIDMYDRWNIQKKEVPEYAFESLWDEKGLVCLRRTRYSGCSGLRLAPDCDDPSLGVGQDWSGKVGLLGVASSSANSLGGKCPNEFDACP</sequence>
<evidence type="ECO:0000313" key="2">
    <source>
        <dbReference type="EMBL" id="MDC0711428.1"/>
    </source>
</evidence>
<accession>A0ABT5DCS9</accession>
<evidence type="ECO:0000259" key="1">
    <source>
        <dbReference type="Pfam" id="PF20032"/>
    </source>
</evidence>
<dbReference type="InterPro" id="IPR045426">
    <property type="entry name" value="ADYC"/>
</dbReference>
<feature type="domain" description="ADYC" evidence="1">
    <location>
        <begin position="88"/>
        <end position="273"/>
    </location>
</feature>
<comment type="caution">
    <text evidence="2">The sequence shown here is derived from an EMBL/GenBank/DDBJ whole genome shotgun (WGS) entry which is preliminary data.</text>
</comment>
<proteinExistence type="predicted"/>
<gene>
    <name evidence="2" type="ORF">POL68_23355</name>
</gene>
<dbReference type="RefSeq" id="WP_272141381.1">
    <property type="nucleotide sequence ID" value="NZ_JAQNDM010000002.1"/>
</dbReference>
<name>A0ABT5DCS9_9BACT</name>
<dbReference type="Pfam" id="PF20032">
    <property type="entry name" value="ADYC"/>
    <property type="match status" value="1"/>
</dbReference>
<keyword evidence="3" id="KW-1185">Reference proteome</keyword>
<organism evidence="2 3">
    <name type="scientific">Stigmatella ashevillensis</name>
    <dbReference type="NCBI Taxonomy" id="2995309"/>
    <lineage>
        <taxon>Bacteria</taxon>
        <taxon>Pseudomonadati</taxon>
        <taxon>Myxococcota</taxon>
        <taxon>Myxococcia</taxon>
        <taxon>Myxococcales</taxon>
        <taxon>Cystobacterineae</taxon>
        <taxon>Archangiaceae</taxon>
        <taxon>Stigmatella</taxon>
    </lineage>
</organism>
<reference evidence="2 3" key="1">
    <citation type="submission" date="2022-11" db="EMBL/GenBank/DDBJ databases">
        <title>Minimal conservation of predation-associated metabolite biosynthetic gene clusters underscores biosynthetic potential of Myxococcota including descriptions for ten novel species: Archangium lansinium sp. nov., Myxococcus landrumus sp. nov., Nannocystis bai.</title>
        <authorList>
            <person name="Ahearne A."/>
            <person name="Stevens C."/>
            <person name="Dowd S."/>
        </authorList>
    </citation>
    <scope>NUCLEOTIDE SEQUENCE [LARGE SCALE GENOMIC DNA]</scope>
    <source>
        <strain evidence="2 3">NCWAL01</strain>
    </source>
</reference>
<dbReference type="PROSITE" id="PS51257">
    <property type="entry name" value="PROKAR_LIPOPROTEIN"/>
    <property type="match status" value="1"/>
</dbReference>
<evidence type="ECO:0000313" key="3">
    <source>
        <dbReference type="Proteomes" id="UP001221838"/>
    </source>
</evidence>